<keyword evidence="6 9" id="KW-0418">Kinase</keyword>
<protein>
    <recommendedName>
        <fullName evidence="9">Acetylglutamate kinase</fullName>
        <ecNumber evidence="9">2.7.2.8</ecNumber>
    </recommendedName>
    <alternativeName>
        <fullName evidence="9">N-acetyl-L-glutamate 5-phosphotransferase</fullName>
    </alternativeName>
    <alternativeName>
        <fullName evidence="9">NAG kinase</fullName>
        <shortName evidence="9">NAGK</shortName>
    </alternativeName>
</protein>
<dbReference type="EC" id="2.7.2.8" evidence="9"/>
<dbReference type="InterPro" id="IPR001048">
    <property type="entry name" value="Asp/Glu/Uridylate_kinase"/>
</dbReference>
<evidence type="ECO:0000256" key="8">
    <source>
        <dbReference type="ARBA" id="ARBA00048141"/>
    </source>
</evidence>
<dbReference type="PANTHER" id="PTHR23342">
    <property type="entry name" value="N-ACETYLGLUTAMATE SYNTHASE"/>
    <property type="match status" value="1"/>
</dbReference>
<keyword evidence="4 9" id="KW-0808">Transferase</keyword>
<keyword evidence="7 9" id="KW-0067">ATP-binding</keyword>
<feature type="site" description="Transition state stabilizer" evidence="9">
    <location>
        <position position="253"/>
    </location>
</feature>
<dbReference type="SUPFAM" id="SSF53633">
    <property type="entry name" value="Carbamate kinase-like"/>
    <property type="match status" value="1"/>
</dbReference>
<dbReference type="PIRSF" id="PIRSF000728">
    <property type="entry name" value="NAGK"/>
    <property type="match status" value="1"/>
</dbReference>
<evidence type="ECO:0000256" key="7">
    <source>
        <dbReference type="ARBA" id="ARBA00022840"/>
    </source>
</evidence>
<dbReference type="PANTHER" id="PTHR23342:SF0">
    <property type="entry name" value="N-ACETYLGLUTAMATE SYNTHASE, MITOCHONDRIAL"/>
    <property type="match status" value="1"/>
</dbReference>
<dbReference type="InterPro" id="IPR041727">
    <property type="entry name" value="NAGK-C"/>
</dbReference>
<feature type="binding site" evidence="9">
    <location>
        <position position="193"/>
    </location>
    <ligand>
        <name>substrate</name>
    </ligand>
</feature>
<proteinExistence type="inferred from homology"/>
<evidence type="ECO:0000256" key="2">
    <source>
        <dbReference type="ARBA" id="ARBA00022571"/>
    </source>
</evidence>
<feature type="site" description="Transition state stabilizer" evidence="9">
    <location>
        <position position="37"/>
    </location>
</feature>
<organism evidence="11 12">
    <name type="scientific">Dongia soli</name>
    <dbReference type="NCBI Taxonomy" id="600628"/>
    <lineage>
        <taxon>Bacteria</taxon>
        <taxon>Pseudomonadati</taxon>
        <taxon>Pseudomonadota</taxon>
        <taxon>Alphaproteobacteria</taxon>
        <taxon>Rhodospirillales</taxon>
        <taxon>Dongiaceae</taxon>
        <taxon>Dongia</taxon>
    </lineage>
</organism>
<dbReference type="NCBIfam" id="TIGR00761">
    <property type="entry name" value="argB"/>
    <property type="match status" value="1"/>
</dbReference>
<gene>
    <name evidence="9 11" type="primary">argB</name>
    <name evidence="11" type="ORF">SMD27_02270</name>
</gene>
<dbReference type="Gene3D" id="3.40.1160.10">
    <property type="entry name" value="Acetylglutamate kinase-like"/>
    <property type="match status" value="1"/>
</dbReference>
<feature type="domain" description="Aspartate/glutamate/uridylate kinase" evidence="10">
    <location>
        <begin position="33"/>
        <end position="271"/>
    </location>
</feature>
<dbReference type="EMBL" id="JAXCLW010000001">
    <property type="protein sequence ID" value="MDY0881658.1"/>
    <property type="molecule type" value="Genomic_DNA"/>
</dbReference>
<keyword evidence="5 9" id="KW-0547">Nucleotide-binding</keyword>
<dbReference type="InterPro" id="IPR036393">
    <property type="entry name" value="AceGlu_kinase-like_sf"/>
</dbReference>
<dbReference type="RefSeq" id="WP_320506713.1">
    <property type="nucleotide sequence ID" value="NZ_JAXCLW010000001.1"/>
</dbReference>
<dbReference type="HAMAP" id="MF_00082">
    <property type="entry name" value="ArgB"/>
    <property type="match status" value="1"/>
</dbReference>
<dbReference type="PRINTS" id="PR00474">
    <property type="entry name" value="GLU5KINASE"/>
</dbReference>
<feature type="binding site" evidence="9">
    <location>
        <position position="94"/>
    </location>
    <ligand>
        <name>substrate</name>
    </ligand>
</feature>
<keyword evidence="2 9" id="KW-0055">Arginine biosynthesis</keyword>
<evidence type="ECO:0000313" key="11">
    <source>
        <dbReference type="EMBL" id="MDY0881658.1"/>
    </source>
</evidence>
<comment type="function">
    <text evidence="9">Catalyzes the ATP-dependent phosphorylation of N-acetyl-L-glutamate.</text>
</comment>
<evidence type="ECO:0000256" key="6">
    <source>
        <dbReference type="ARBA" id="ARBA00022777"/>
    </source>
</evidence>
<dbReference type="Proteomes" id="UP001279642">
    <property type="component" value="Unassembled WGS sequence"/>
</dbReference>
<comment type="catalytic activity">
    <reaction evidence="8 9">
        <text>N-acetyl-L-glutamate + ATP = N-acetyl-L-glutamyl 5-phosphate + ADP</text>
        <dbReference type="Rhea" id="RHEA:14629"/>
        <dbReference type="ChEBI" id="CHEBI:30616"/>
        <dbReference type="ChEBI" id="CHEBI:44337"/>
        <dbReference type="ChEBI" id="CHEBI:57936"/>
        <dbReference type="ChEBI" id="CHEBI:456216"/>
        <dbReference type="EC" id="2.7.2.8"/>
    </reaction>
</comment>
<evidence type="ECO:0000256" key="3">
    <source>
        <dbReference type="ARBA" id="ARBA00022605"/>
    </source>
</evidence>
<evidence type="ECO:0000259" key="10">
    <source>
        <dbReference type="Pfam" id="PF00696"/>
    </source>
</evidence>
<comment type="subcellular location">
    <subcellularLocation>
        <location evidence="9">Cytoplasm</location>
    </subcellularLocation>
</comment>
<evidence type="ECO:0000256" key="1">
    <source>
        <dbReference type="ARBA" id="ARBA00004828"/>
    </source>
</evidence>
<dbReference type="InterPro" id="IPR001057">
    <property type="entry name" value="Glu/AcGlu_kinase"/>
</dbReference>
<dbReference type="InterPro" id="IPR037528">
    <property type="entry name" value="ArgB"/>
</dbReference>
<evidence type="ECO:0000313" key="12">
    <source>
        <dbReference type="Proteomes" id="UP001279642"/>
    </source>
</evidence>
<dbReference type="GO" id="GO:0003991">
    <property type="term" value="F:acetylglutamate kinase activity"/>
    <property type="evidence" value="ECO:0007669"/>
    <property type="project" value="UniProtKB-EC"/>
</dbReference>
<keyword evidence="3 9" id="KW-0028">Amino-acid biosynthesis</keyword>
<comment type="pathway">
    <text evidence="1 9">Amino-acid biosynthesis; L-arginine biosynthesis; N(2)-acetyl-L-ornithine from L-glutamate: step 2/4.</text>
</comment>
<keyword evidence="9" id="KW-0963">Cytoplasm</keyword>
<dbReference type="InterPro" id="IPR004662">
    <property type="entry name" value="AcgluKinase_fam"/>
</dbReference>
<reference evidence="11 12" key="1">
    <citation type="journal article" date="2016" name="Antonie Van Leeuwenhoek">
        <title>Dongia soli sp. nov., isolated from soil from Dokdo, Korea.</title>
        <authorList>
            <person name="Kim D.U."/>
            <person name="Lee H."/>
            <person name="Kim H."/>
            <person name="Kim S.G."/>
            <person name="Ka J.O."/>
        </authorList>
    </citation>
    <scope>NUCLEOTIDE SEQUENCE [LARGE SCALE GENOMIC DNA]</scope>
    <source>
        <strain evidence="11 12">D78</strain>
    </source>
</reference>
<comment type="similarity">
    <text evidence="9">Belongs to the acetylglutamate kinase family. ArgB subfamily.</text>
</comment>
<keyword evidence="12" id="KW-1185">Reference proteome</keyword>
<dbReference type="Pfam" id="PF00696">
    <property type="entry name" value="AA_kinase"/>
    <property type="match status" value="1"/>
</dbReference>
<dbReference type="CDD" id="cd04250">
    <property type="entry name" value="AAK_NAGK-C"/>
    <property type="match status" value="1"/>
</dbReference>
<feature type="binding site" evidence="9">
    <location>
        <begin position="72"/>
        <end position="73"/>
    </location>
    <ligand>
        <name>substrate</name>
    </ligand>
</feature>
<accession>A0ABU5E7Y0</accession>
<comment type="caution">
    <text evidence="11">The sequence shown here is derived from an EMBL/GenBank/DDBJ whole genome shotgun (WGS) entry which is preliminary data.</text>
</comment>
<evidence type="ECO:0000256" key="9">
    <source>
        <dbReference type="HAMAP-Rule" id="MF_00082"/>
    </source>
</evidence>
<evidence type="ECO:0000256" key="5">
    <source>
        <dbReference type="ARBA" id="ARBA00022741"/>
    </source>
</evidence>
<sequence length="296" mass="30845">MSQINFTDTKHWLRTARTLTEALPYMQKYAGRRLVIKYGGHAMVNPELAKVFADDITLLRQVGILPIVVHGGGPQIGEMLKRLNIQSSFIDGLRVTDAATVEVVEMVLAGTINKQIVAAINAAGGHAVGISGKDDNLLKAKRAEMVKDGKPVDLGLVGEPSAVNPRIISCLEQAGIIPVISPVGFGPDGQTYNINADTAAGAIAAAVGAVRLVMLTDVAGVLDKAGNLVPDLTASQVRALTADGTISGGMIPKLETCLMAVESGVEAAVILDGRVPHSLLLEIFTASGQGTLVTRG</sequence>
<name>A0ABU5E7Y0_9PROT</name>
<evidence type="ECO:0000256" key="4">
    <source>
        <dbReference type="ARBA" id="ARBA00022679"/>
    </source>
</evidence>